<dbReference type="Pfam" id="PF03446">
    <property type="entry name" value="NAD_binding_2"/>
    <property type="match status" value="1"/>
</dbReference>
<dbReference type="RefSeq" id="WP_130444907.1">
    <property type="nucleotide sequence ID" value="NZ_SHKR01000012.1"/>
</dbReference>
<dbReference type="InterPro" id="IPR029154">
    <property type="entry name" value="HIBADH-like_NADP-bd"/>
</dbReference>
<evidence type="ECO:0000256" key="2">
    <source>
        <dbReference type="ARBA" id="ARBA00023002"/>
    </source>
</evidence>
<dbReference type="OrthoDB" id="5176214at2"/>
<gene>
    <name evidence="7" type="ORF">EV645_3499</name>
</gene>
<dbReference type="SUPFAM" id="SSF51735">
    <property type="entry name" value="NAD(P)-binding Rossmann-fold domains"/>
    <property type="match status" value="1"/>
</dbReference>
<dbReference type="PANTHER" id="PTHR43060">
    <property type="entry name" value="3-HYDROXYISOBUTYRATE DEHYDROGENASE-LIKE 1, MITOCHONDRIAL-RELATED"/>
    <property type="match status" value="1"/>
</dbReference>
<dbReference type="InterPro" id="IPR015815">
    <property type="entry name" value="HIBADH-related"/>
</dbReference>
<feature type="active site" evidence="4">
    <location>
        <position position="174"/>
    </location>
</feature>
<dbReference type="AlphaFoldDB" id="A0A4Q7WZF8"/>
<evidence type="ECO:0000259" key="5">
    <source>
        <dbReference type="Pfam" id="PF03446"/>
    </source>
</evidence>
<dbReference type="PIRSF" id="PIRSF000103">
    <property type="entry name" value="HIBADH"/>
    <property type="match status" value="1"/>
</dbReference>
<evidence type="ECO:0000256" key="4">
    <source>
        <dbReference type="PIRSR" id="PIRSR000103-1"/>
    </source>
</evidence>
<comment type="similarity">
    <text evidence="1">Belongs to the HIBADH-related family.</text>
</comment>
<protein>
    <submittedName>
        <fullName evidence="7">3-hydroxyisobutyrate dehydrogenase-like beta-hydroxyacid dehydrogenase</fullName>
    </submittedName>
</protein>
<dbReference type="InterPro" id="IPR013328">
    <property type="entry name" value="6PGD_dom2"/>
</dbReference>
<name>A0A4Q7WZF8_9ACTN</name>
<feature type="domain" description="6-phosphogluconate dehydrogenase NADP-binding" evidence="5">
    <location>
        <begin position="7"/>
        <end position="165"/>
    </location>
</feature>
<proteinExistence type="inferred from homology"/>
<dbReference type="GO" id="GO:0016491">
    <property type="term" value="F:oxidoreductase activity"/>
    <property type="evidence" value="ECO:0007669"/>
    <property type="project" value="UniProtKB-KW"/>
</dbReference>
<dbReference type="Gene3D" id="1.10.1040.10">
    <property type="entry name" value="N-(1-d-carboxylethyl)-l-norvaline Dehydrogenase, domain 2"/>
    <property type="match status" value="1"/>
</dbReference>
<reference evidence="7 8" key="1">
    <citation type="journal article" date="2015" name="Stand. Genomic Sci.">
        <title>Genomic Encyclopedia of Bacterial and Archaeal Type Strains, Phase III: the genomes of soil and plant-associated and newly described type strains.</title>
        <authorList>
            <person name="Whitman W.B."/>
            <person name="Woyke T."/>
            <person name="Klenk H.P."/>
            <person name="Zhou Y."/>
            <person name="Lilburn T.G."/>
            <person name="Beck B.J."/>
            <person name="De Vos P."/>
            <person name="Vandamme P."/>
            <person name="Eisen J.A."/>
            <person name="Garrity G."/>
            <person name="Hugenholtz P."/>
            <person name="Kyrpides N.C."/>
        </authorList>
    </citation>
    <scope>NUCLEOTIDE SEQUENCE [LARGE SCALE GENOMIC DNA]</scope>
    <source>
        <strain evidence="7 8">VKM Ac-2540</strain>
    </source>
</reference>
<dbReference type="Pfam" id="PF14833">
    <property type="entry name" value="NAD_binding_11"/>
    <property type="match status" value="1"/>
</dbReference>
<dbReference type="SUPFAM" id="SSF48179">
    <property type="entry name" value="6-phosphogluconate dehydrogenase C-terminal domain-like"/>
    <property type="match status" value="1"/>
</dbReference>
<dbReference type="InterPro" id="IPR006115">
    <property type="entry name" value="6PGDH_NADP-bd"/>
</dbReference>
<evidence type="ECO:0000313" key="8">
    <source>
        <dbReference type="Proteomes" id="UP000292027"/>
    </source>
</evidence>
<keyword evidence="3" id="KW-0520">NAD</keyword>
<evidence type="ECO:0000256" key="1">
    <source>
        <dbReference type="ARBA" id="ARBA00009080"/>
    </source>
</evidence>
<dbReference type="GO" id="GO:0050661">
    <property type="term" value="F:NADP binding"/>
    <property type="evidence" value="ECO:0007669"/>
    <property type="project" value="InterPro"/>
</dbReference>
<evidence type="ECO:0000256" key="3">
    <source>
        <dbReference type="ARBA" id="ARBA00023027"/>
    </source>
</evidence>
<evidence type="ECO:0000313" key="7">
    <source>
        <dbReference type="EMBL" id="RZU15957.1"/>
    </source>
</evidence>
<accession>A0A4Q7WZF8</accession>
<sequence length="279" mass="29153">MSDTRPRVGFIGLGDQGAPIAQAIADGGYPLHVWARRPESLAVLDGHAFTAQPSIAELAAAVDIVGLCLREDADNLQVAVDGGLLANLRRGSVLVNLGTGLPQAARELARLAEPYGVEVVDAPVSGGHAVALARQLTTIAGGDARVVERLTPIFRTFSKEVIHVGPAGSGQYGKLFNNTLMMMNHQNVLEVMHLAQALELPIQPLLDVLRSGSASSFALQAIGPSITSANVHHLQPLELIDMQLFSGAVDALGDQAHEVIERAVGGARGLDELTAIVGA</sequence>
<organism evidence="7 8">
    <name type="scientific">Kribbella rubisoli</name>
    <dbReference type="NCBI Taxonomy" id="3075929"/>
    <lineage>
        <taxon>Bacteria</taxon>
        <taxon>Bacillati</taxon>
        <taxon>Actinomycetota</taxon>
        <taxon>Actinomycetes</taxon>
        <taxon>Propionibacteriales</taxon>
        <taxon>Kribbellaceae</taxon>
        <taxon>Kribbella</taxon>
    </lineage>
</organism>
<feature type="domain" description="3-hydroxyisobutyrate dehydrogenase-like NAD-binding" evidence="6">
    <location>
        <begin position="168"/>
        <end position="230"/>
    </location>
</feature>
<evidence type="ECO:0000259" key="6">
    <source>
        <dbReference type="Pfam" id="PF14833"/>
    </source>
</evidence>
<dbReference type="Proteomes" id="UP000292027">
    <property type="component" value="Unassembled WGS sequence"/>
</dbReference>
<dbReference type="InterPro" id="IPR008927">
    <property type="entry name" value="6-PGluconate_DH-like_C_sf"/>
</dbReference>
<keyword evidence="2" id="KW-0560">Oxidoreductase</keyword>
<dbReference type="PANTHER" id="PTHR43060:SF15">
    <property type="entry name" value="3-HYDROXYISOBUTYRATE DEHYDROGENASE-LIKE 1, MITOCHONDRIAL-RELATED"/>
    <property type="match status" value="1"/>
</dbReference>
<keyword evidence="8" id="KW-1185">Reference proteome</keyword>
<dbReference type="EMBL" id="SHKR01000012">
    <property type="protein sequence ID" value="RZU15957.1"/>
    <property type="molecule type" value="Genomic_DNA"/>
</dbReference>
<dbReference type="Gene3D" id="3.40.50.720">
    <property type="entry name" value="NAD(P)-binding Rossmann-like Domain"/>
    <property type="match status" value="1"/>
</dbReference>
<dbReference type="GO" id="GO:0051287">
    <property type="term" value="F:NAD binding"/>
    <property type="evidence" value="ECO:0007669"/>
    <property type="project" value="InterPro"/>
</dbReference>
<comment type="caution">
    <text evidence="7">The sequence shown here is derived from an EMBL/GenBank/DDBJ whole genome shotgun (WGS) entry which is preliminary data.</text>
</comment>
<dbReference type="InterPro" id="IPR036291">
    <property type="entry name" value="NAD(P)-bd_dom_sf"/>
</dbReference>